<proteinExistence type="predicted"/>
<evidence type="ECO:0000256" key="2">
    <source>
        <dbReference type="ARBA" id="ARBA00022603"/>
    </source>
</evidence>
<dbReference type="RefSeq" id="WP_013563699.1">
    <property type="nucleotide sequence ID" value="NC_014962.1"/>
</dbReference>
<dbReference type="CDD" id="cd02440">
    <property type="entry name" value="AdoMet_MTases"/>
    <property type="match status" value="1"/>
</dbReference>
<reference key="1">
    <citation type="submission" date="2010-11" db="EMBL/GenBank/DDBJ databases">
        <title>The complete sequence of chromosome of Isophaera pallida ATCC 43644.</title>
        <authorList>
            <consortium name="US DOE Joint Genome Institute (JGI-PGF)"/>
            <person name="Lucas S."/>
            <person name="Copeland A."/>
            <person name="Lapidus A."/>
            <person name="Bruce D."/>
            <person name="Goodwin L."/>
            <person name="Pitluck S."/>
            <person name="Kyrpides N."/>
            <person name="Mavromatis K."/>
            <person name="Pagani I."/>
            <person name="Ivanova N."/>
            <person name="Saunders E."/>
            <person name="Brettin T."/>
            <person name="Detter J.C."/>
            <person name="Han C."/>
            <person name="Tapia R."/>
            <person name="Land M."/>
            <person name="Hauser L."/>
            <person name="Markowitz V."/>
            <person name="Cheng J.-F."/>
            <person name="Hugenholtz P."/>
            <person name="Woyke T."/>
            <person name="Wu D."/>
            <person name="Eisen J.A."/>
        </authorList>
    </citation>
    <scope>NUCLEOTIDE SEQUENCE</scope>
    <source>
        <strain>ATCC 43644</strain>
    </source>
</reference>
<organism evidence="6 7">
    <name type="scientific">Isosphaera pallida (strain ATCC 43644 / DSM 9630 / IS1B)</name>
    <dbReference type="NCBI Taxonomy" id="575540"/>
    <lineage>
        <taxon>Bacteria</taxon>
        <taxon>Pseudomonadati</taxon>
        <taxon>Planctomycetota</taxon>
        <taxon>Planctomycetia</taxon>
        <taxon>Isosphaerales</taxon>
        <taxon>Isosphaeraceae</taxon>
        <taxon>Isosphaera</taxon>
    </lineage>
</organism>
<accession>E8R2C5</accession>
<name>E8R2C5_ISOPI</name>
<dbReference type="Gene3D" id="3.40.50.150">
    <property type="entry name" value="Vaccinia Virus protein VP39"/>
    <property type="match status" value="1"/>
</dbReference>
<reference evidence="6 7" key="2">
    <citation type="journal article" date="2011" name="Stand. Genomic Sci.">
        <title>Complete genome sequence of Isosphaera pallida type strain (IS1B).</title>
        <authorList>
            <consortium name="US DOE Joint Genome Institute (JGI-PGF)"/>
            <person name="Goker M."/>
            <person name="Cleland D."/>
            <person name="Saunders E."/>
            <person name="Lapidus A."/>
            <person name="Nolan M."/>
            <person name="Lucas S."/>
            <person name="Hammon N."/>
            <person name="Deshpande S."/>
            <person name="Cheng J.F."/>
            <person name="Tapia R."/>
            <person name="Han C."/>
            <person name="Goodwin L."/>
            <person name="Pitluck S."/>
            <person name="Liolios K."/>
            <person name="Pagani I."/>
            <person name="Ivanova N."/>
            <person name="Mavromatis K."/>
            <person name="Pati A."/>
            <person name="Chen A."/>
            <person name="Palaniappan K."/>
            <person name="Land M."/>
            <person name="Hauser L."/>
            <person name="Chang Y.J."/>
            <person name="Jeffries C.D."/>
            <person name="Detter J.C."/>
            <person name="Beck B."/>
            <person name="Woyke T."/>
            <person name="Bristow J."/>
            <person name="Eisen J.A."/>
            <person name="Markowitz V."/>
            <person name="Hugenholtz P."/>
            <person name="Kyrpides N.C."/>
            <person name="Klenk H.P."/>
        </authorList>
    </citation>
    <scope>NUCLEOTIDE SEQUENCE [LARGE SCALE GENOMIC DNA]</scope>
    <source>
        <strain evidence="7">ATCC 43644 / DSM 9630 / IS1B</strain>
    </source>
</reference>
<dbReference type="eggNOG" id="COG2226">
    <property type="taxonomic scope" value="Bacteria"/>
</dbReference>
<keyword evidence="2 6" id="KW-0489">Methyltransferase</keyword>
<feature type="domain" description="Methyltransferase" evidence="5">
    <location>
        <begin position="55"/>
        <end position="197"/>
    </location>
</feature>
<dbReference type="AlphaFoldDB" id="E8R2C5"/>
<dbReference type="InterPro" id="IPR025714">
    <property type="entry name" value="Methyltranfer_dom"/>
</dbReference>
<comment type="pathway">
    <text evidence="4">Phospholipid metabolism.</text>
</comment>
<dbReference type="SUPFAM" id="SSF53335">
    <property type="entry name" value="S-adenosyl-L-methionine-dependent methyltransferases"/>
    <property type="match status" value="1"/>
</dbReference>
<evidence type="ECO:0000313" key="7">
    <source>
        <dbReference type="Proteomes" id="UP000008631"/>
    </source>
</evidence>
<dbReference type="PANTHER" id="PTHR44307">
    <property type="entry name" value="PHOSPHOETHANOLAMINE METHYLTRANSFERASE"/>
    <property type="match status" value="1"/>
</dbReference>
<evidence type="ECO:0000259" key="5">
    <source>
        <dbReference type="Pfam" id="PF13847"/>
    </source>
</evidence>
<dbReference type="GO" id="GO:0032259">
    <property type="term" value="P:methylation"/>
    <property type="evidence" value="ECO:0007669"/>
    <property type="project" value="UniProtKB-KW"/>
</dbReference>
<dbReference type="KEGG" id="ipa:Isop_0820"/>
<dbReference type="Pfam" id="PF13847">
    <property type="entry name" value="Methyltransf_31"/>
    <property type="match status" value="1"/>
</dbReference>
<evidence type="ECO:0000256" key="4">
    <source>
        <dbReference type="ARBA" id="ARBA00025707"/>
    </source>
</evidence>
<keyword evidence="3" id="KW-0808">Transferase</keyword>
<evidence type="ECO:0000313" key="6">
    <source>
        <dbReference type="EMBL" id="ADV61410.1"/>
    </source>
</evidence>
<evidence type="ECO:0000256" key="3">
    <source>
        <dbReference type="ARBA" id="ARBA00022679"/>
    </source>
</evidence>
<dbReference type="Proteomes" id="UP000008631">
    <property type="component" value="Chromosome"/>
</dbReference>
<dbReference type="OrthoDB" id="9782855at2"/>
<evidence type="ECO:0000256" key="1">
    <source>
        <dbReference type="ARBA" id="ARBA00005189"/>
    </source>
</evidence>
<dbReference type="GO" id="GO:0000234">
    <property type="term" value="F:phosphoethanolamine N-methyltransferase activity"/>
    <property type="evidence" value="ECO:0007669"/>
    <property type="project" value="UniProtKB-EC"/>
</dbReference>
<dbReference type="STRING" id="575540.Isop_0820"/>
<gene>
    <name evidence="6" type="ordered locus">Isop_0820</name>
</gene>
<sequence length="266" mass="29793">MSDDSVSAPTKFDNAGQYCRQSILRYEFIFGPGYVSTGGPETTERLCALLGNALQPGVRVLDVGSGLGGAAFHLAERFGAEVTGVDLAEEMIALTRERLADRKTSEKVRFLLGDVMTADLPLGGYDVVWSRDAFMHLADKPALYRRLRDLLADGGQIAVTDYAQQAGQTTEAFQTYVRNTHYHLIDPESYASIVREVGFVKVQVLDATADFDAILAREMNRLSRDRVAFLERFSQSDYDYLMRRWAMKREFIAQGDMKWVVVHAVK</sequence>
<comment type="pathway">
    <text evidence="1">Lipid metabolism.</text>
</comment>
<protein>
    <submittedName>
        <fullName evidence="6">Methyltransferase type 11</fullName>
    </submittedName>
</protein>
<dbReference type="PANTHER" id="PTHR44307:SF2">
    <property type="entry name" value="PHOSPHOETHANOLAMINE METHYLTRANSFERASE ISOFORM X1"/>
    <property type="match status" value="1"/>
</dbReference>
<dbReference type="HOGENOM" id="CLU_039068_7_0_0"/>
<dbReference type="EMBL" id="CP002353">
    <property type="protein sequence ID" value="ADV61410.1"/>
    <property type="molecule type" value="Genomic_DNA"/>
</dbReference>
<keyword evidence="7" id="KW-1185">Reference proteome</keyword>
<dbReference type="InParanoid" id="E8R2C5"/>
<dbReference type="InterPro" id="IPR029063">
    <property type="entry name" value="SAM-dependent_MTases_sf"/>
</dbReference>